<keyword evidence="2" id="KW-1185">Reference proteome</keyword>
<dbReference type="PANTHER" id="PTHR22954">
    <property type="entry name" value="RETROVIRAL PROTEASE-RELATED"/>
    <property type="match status" value="1"/>
</dbReference>
<protein>
    <submittedName>
        <fullName evidence="1">Uncharacterized protein</fullName>
    </submittedName>
</protein>
<dbReference type="InterPro" id="IPR005312">
    <property type="entry name" value="DUF1759"/>
</dbReference>
<dbReference type="OrthoDB" id="6092789at2759"/>
<dbReference type="PANTHER" id="PTHR22954:SF3">
    <property type="entry name" value="PROTEIN CBG08539"/>
    <property type="match status" value="1"/>
</dbReference>
<accession>A0A6J8A874</accession>
<sequence>METKLKAIRAGNRAAVTKLWTKFEELKENPDNVEVEEVKAIEDAVTQKKKILHDLNEKMIEVLHENHIEDEITDSDEYMFNLDSKLRQIRKLTQTINSSNNTSDLKEKSTMNANTECYIPRSNTCNTNTSAIYSLNTRERIPSEENPIGNQSRNFPGQNLQTYNNQECSYIQPPAQSPNIFSNNHRLPKLDLPHFDGDVLQWSTFWDAYESTIHYNSSLTPIQKFSYLKAQLIGSAAQTIAGFALTNANYETAVY</sequence>
<proteinExistence type="predicted"/>
<reference evidence="1 2" key="1">
    <citation type="submission" date="2020-06" db="EMBL/GenBank/DDBJ databases">
        <authorList>
            <person name="Li R."/>
            <person name="Bekaert M."/>
        </authorList>
    </citation>
    <scope>NUCLEOTIDE SEQUENCE [LARGE SCALE GENOMIC DNA]</scope>
    <source>
        <strain evidence="2">wild</strain>
    </source>
</reference>
<evidence type="ECO:0000313" key="1">
    <source>
        <dbReference type="EMBL" id="CAC5362880.1"/>
    </source>
</evidence>
<organism evidence="1 2">
    <name type="scientific">Mytilus coruscus</name>
    <name type="common">Sea mussel</name>
    <dbReference type="NCBI Taxonomy" id="42192"/>
    <lineage>
        <taxon>Eukaryota</taxon>
        <taxon>Metazoa</taxon>
        <taxon>Spiralia</taxon>
        <taxon>Lophotrochozoa</taxon>
        <taxon>Mollusca</taxon>
        <taxon>Bivalvia</taxon>
        <taxon>Autobranchia</taxon>
        <taxon>Pteriomorphia</taxon>
        <taxon>Mytilida</taxon>
        <taxon>Mytiloidea</taxon>
        <taxon>Mytilidae</taxon>
        <taxon>Mytilinae</taxon>
        <taxon>Mytilus</taxon>
    </lineage>
</organism>
<dbReference type="AlphaFoldDB" id="A0A6J8A874"/>
<dbReference type="Proteomes" id="UP000507470">
    <property type="component" value="Unassembled WGS sequence"/>
</dbReference>
<dbReference type="EMBL" id="CACVKT020000776">
    <property type="protein sequence ID" value="CAC5362880.1"/>
    <property type="molecule type" value="Genomic_DNA"/>
</dbReference>
<gene>
    <name evidence="1" type="ORF">MCOR_4496</name>
</gene>
<evidence type="ECO:0000313" key="2">
    <source>
        <dbReference type="Proteomes" id="UP000507470"/>
    </source>
</evidence>
<dbReference type="Pfam" id="PF03564">
    <property type="entry name" value="DUF1759"/>
    <property type="match status" value="1"/>
</dbReference>
<name>A0A6J8A874_MYTCO</name>